<protein>
    <submittedName>
        <fullName evidence="1">G1 S-specific cyclin</fullName>
    </submittedName>
</protein>
<sequence length="409" mass="44909">MKPRPYPYVLEVLETQANRKLVGEYHHDIRQWLASLEPASSVNPAMIDMQPEVQWYMRPYLLDFLIELHQSFRMQPATLFLCVNIIDRYCAKRIVFKRHYQLVGCTALWIAAKYEDKKSRVPTLRELAVMCRHAYDEEMFLQMEFHILSTLEWSLSHPSLEDCLQMAIADSGVSDQSTPCKYSRPAQASSPHSTVSAVAAVGRFFCELSLYDRFFLSVPTSVVAAAANLLACSMLGVPAASSHLRTLLSSAGRGAHASSGDENTAPPVVGPFLSGFDADTLAVLRDVAIMLFRQTATLSDVLVRKYEALGVLPVVHNFSNRHPHSAQTALDTAAHAPDLARAADVLMSLSPEAKQPPALPLTPPSATSSSVFSSAGSAYTTPVLRSEPQFYSPDAESVWASPVPSRGKA</sequence>
<accession>A0ACD0WQS8</accession>
<evidence type="ECO:0000313" key="1">
    <source>
        <dbReference type="EMBL" id="QFZ29650.1"/>
    </source>
</evidence>
<dbReference type="EMBL" id="CP038489">
    <property type="protein sequence ID" value="QFZ29650.1"/>
    <property type="molecule type" value="Genomic_DNA"/>
</dbReference>
<dbReference type="Proteomes" id="UP000326582">
    <property type="component" value="Chromosome 6"/>
</dbReference>
<reference evidence="2" key="1">
    <citation type="journal article" date="2019" name="MBio">
        <title>Comparative genomics for the elucidation of multidrug resistance (MDR) in Candida lusitaniae.</title>
        <authorList>
            <person name="Kannan A."/>
            <person name="Asner S.A."/>
            <person name="Trachsel E."/>
            <person name="Kelly S."/>
            <person name="Parker J."/>
            <person name="Sanglard D."/>
        </authorList>
    </citation>
    <scope>NUCLEOTIDE SEQUENCE [LARGE SCALE GENOMIC DNA]</scope>
    <source>
        <strain evidence="2">P1</strain>
    </source>
</reference>
<organism evidence="1 2">
    <name type="scientific">Clavispora lusitaniae</name>
    <name type="common">Candida lusitaniae</name>
    <dbReference type="NCBI Taxonomy" id="36911"/>
    <lineage>
        <taxon>Eukaryota</taxon>
        <taxon>Fungi</taxon>
        <taxon>Dikarya</taxon>
        <taxon>Ascomycota</taxon>
        <taxon>Saccharomycotina</taxon>
        <taxon>Pichiomycetes</taxon>
        <taxon>Metschnikowiaceae</taxon>
        <taxon>Clavispora</taxon>
    </lineage>
</organism>
<keyword evidence="2" id="KW-1185">Reference proteome</keyword>
<proteinExistence type="predicted"/>
<name>A0ACD0WQS8_CLALS</name>
<gene>
    <name evidence="1" type="ORF">EJF14_60161</name>
</gene>
<evidence type="ECO:0000313" key="2">
    <source>
        <dbReference type="Proteomes" id="UP000326582"/>
    </source>
</evidence>